<dbReference type="PANTHER" id="PTHR42718:SF40">
    <property type="entry name" value="METHYLENOMYCIN A RESISTANCE PROTEIN"/>
    <property type="match status" value="1"/>
</dbReference>
<feature type="transmembrane region" description="Helical" evidence="6">
    <location>
        <begin position="61"/>
        <end position="80"/>
    </location>
</feature>
<keyword evidence="3 6" id="KW-1133">Transmembrane helix</keyword>
<sequence>MAVPSTDSEKHSSTVESRPGERRGLKITALAAGFVMASLDTTVVNVAGARIQTDLGATITQLTWIVDGYVLTFAALLLLAGGLANRIGSLRVYMIGMAVFAAASLACALAPTSEILIGARFVQGVGAALFMPSSLALLVHSFPDPSERTRMLGLWSAIVATASGIGPTVGGIMVSAFGWPSIFLINLPIGAIGAAMTYKLIAPVAPTRAPVPFAGHALAISVLAAICYAIIEGPKAGWGSALVVVAFALAAAAAIALVTRERRATATVMPWSLFRRPAFAGGNLIGFLFNFSLFGGIFMLGLFLQNARGASPFQAGLQLLPMTMFFPISNIVYSKISGRFSNGVLLTAFLTVAAGSTFGLIFISPGTPYWVLAIAVGLANVGAGVISPAMTAVLVDSAGVDHAAVSGSVLNANRQIGSLFGIAAIGVVITIGSDWYSRASTAFVLITIAYALGALCAWRLVWRPKLNLAQHS</sequence>
<dbReference type="PROSITE" id="PS50850">
    <property type="entry name" value="MFS"/>
    <property type="match status" value="1"/>
</dbReference>
<evidence type="ECO:0000256" key="5">
    <source>
        <dbReference type="SAM" id="MobiDB-lite"/>
    </source>
</evidence>
<name>A0ABZ2PMT2_9NOCA</name>
<keyword evidence="9" id="KW-1185">Reference proteome</keyword>
<feature type="transmembrane region" description="Helical" evidence="6">
    <location>
        <begin position="237"/>
        <end position="258"/>
    </location>
</feature>
<dbReference type="InterPro" id="IPR011701">
    <property type="entry name" value="MFS"/>
</dbReference>
<dbReference type="Gene3D" id="1.20.1250.20">
    <property type="entry name" value="MFS general substrate transporter like domains"/>
    <property type="match status" value="1"/>
</dbReference>
<feature type="transmembrane region" description="Helical" evidence="6">
    <location>
        <begin position="279"/>
        <end position="303"/>
    </location>
</feature>
<dbReference type="CDD" id="cd17321">
    <property type="entry name" value="MFS_MMR_MDR_like"/>
    <property type="match status" value="1"/>
</dbReference>
<proteinExistence type="predicted"/>
<feature type="transmembrane region" description="Helical" evidence="6">
    <location>
        <begin position="345"/>
        <end position="363"/>
    </location>
</feature>
<feature type="transmembrane region" description="Helical" evidence="6">
    <location>
        <begin position="213"/>
        <end position="231"/>
    </location>
</feature>
<feature type="transmembrane region" description="Helical" evidence="6">
    <location>
        <begin position="27"/>
        <end position="49"/>
    </location>
</feature>
<keyword evidence="2 6" id="KW-0812">Transmembrane</keyword>
<evidence type="ECO:0000256" key="2">
    <source>
        <dbReference type="ARBA" id="ARBA00022692"/>
    </source>
</evidence>
<comment type="subcellular location">
    <subcellularLocation>
        <location evidence="1">Cell membrane</location>
        <topology evidence="1">Multi-pass membrane protein</topology>
    </subcellularLocation>
</comment>
<dbReference type="InterPro" id="IPR036259">
    <property type="entry name" value="MFS_trans_sf"/>
</dbReference>
<dbReference type="PANTHER" id="PTHR42718">
    <property type="entry name" value="MAJOR FACILITATOR SUPERFAMILY MULTIDRUG TRANSPORTER MFSC"/>
    <property type="match status" value="1"/>
</dbReference>
<feature type="compositionally biased region" description="Basic and acidic residues" evidence="5">
    <location>
        <begin position="7"/>
        <end position="21"/>
    </location>
</feature>
<feature type="transmembrane region" description="Helical" evidence="6">
    <location>
        <begin position="442"/>
        <end position="462"/>
    </location>
</feature>
<protein>
    <submittedName>
        <fullName evidence="8">MFS transporter</fullName>
    </submittedName>
</protein>
<evidence type="ECO:0000256" key="3">
    <source>
        <dbReference type="ARBA" id="ARBA00022989"/>
    </source>
</evidence>
<feature type="transmembrane region" description="Helical" evidence="6">
    <location>
        <begin position="117"/>
        <end position="140"/>
    </location>
</feature>
<feature type="region of interest" description="Disordered" evidence="5">
    <location>
        <begin position="1"/>
        <end position="21"/>
    </location>
</feature>
<evidence type="ECO:0000259" key="7">
    <source>
        <dbReference type="PROSITE" id="PS50850"/>
    </source>
</evidence>
<dbReference type="SUPFAM" id="SSF103473">
    <property type="entry name" value="MFS general substrate transporter"/>
    <property type="match status" value="1"/>
</dbReference>
<evidence type="ECO:0000256" key="6">
    <source>
        <dbReference type="SAM" id="Phobius"/>
    </source>
</evidence>
<feature type="transmembrane region" description="Helical" evidence="6">
    <location>
        <begin position="152"/>
        <end position="176"/>
    </location>
</feature>
<feature type="transmembrane region" description="Helical" evidence="6">
    <location>
        <begin position="182"/>
        <end position="201"/>
    </location>
</feature>
<feature type="transmembrane region" description="Helical" evidence="6">
    <location>
        <begin position="416"/>
        <end position="436"/>
    </location>
</feature>
<dbReference type="Pfam" id="PF07690">
    <property type="entry name" value="MFS_1"/>
    <property type="match status" value="1"/>
</dbReference>
<reference evidence="8 9" key="1">
    <citation type="submission" date="2024-03" db="EMBL/GenBank/DDBJ databases">
        <title>Natural products discovery in diverse microorganisms through a two-stage MS feature dereplication strategy.</title>
        <authorList>
            <person name="Zhang R."/>
        </authorList>
    </citation>
    <scope>NUCLEOTIDE SEQUENCE [LARGE SCALE GENOMIC DNA]</scope>
    <source>
        <strain evidence="8 9">18930</strain>
    </source>
</reference>
<feature type="domain" description="Major facilitator superfamily (MFS) profile" evidence="7">
    <location>
        <begin position="26"/>
        <end position="465"/>
    </location>
</feature>
<evidence type="ECO:0000256" key="4">
    <source>
        <dbReference type="ARBA" id="ARBA00023136"/>
    </source>
</evidence>
<evidence type="ECO:0000313" key="9">
    <source>
        <dbReference type="Proteomes" id="UP001432000"/>
    </source>
</evidence>
<dbReference type="InterPro" id="IPR020846">
    <property type="entry name" value="MFS_dom"/>
</dbReference>
<feature type="transmembrane region" description="Helical" evidence="6">
    <location>
        <begin position="92"/>
        <end position="111"/>
    </location>
</feature>
<evidence type="ECO:0000256" key="1">
    <source>
        <dbReference type="ARBA" id="ARBA00004651"/>
    </source>
</evidence>
<dbReference type="Gene3D" id="1.20.1720.10">
    <property type="entry name" value="Multidrug resistance protein D"/>
    <property type="match status" value="1"/>
</dbReference>
<feature type="transmembrane region" description="Helical" evidence="6">
    <location>
        <begin position="369"/>
        <end position="395"/>
    </location>
</feature>
<evidence type="ECO:0000313" key="8">
    <source>
        <dbReference type="EMBL" id="WXG70502.1"/>
    </source>
</evidence>
<feature type="transmembrane region" description="Helical" evidence="6">
    <location>
        <begin position="315"/>
        <end position="333"/>
    </location>
</feature>
<dbReference type="EMBL" id="CP147846">
    <property type="protein sequence ID" value="WXG70502.1"/>
    <property type="molecule type" value="Genomic_DNA"/>
</dbReference>
<dbReference type="RefSeq" id="WP_338891953.1">
    <property type="nucleotide sequence ID" value="NZ_CP147846.1"/>
</dbReference>
<dbReference type="Proteomes" id="UP001432000">
    <property type="component" value="Chromosome"/>
</dbReference>
<gene>
    <name evidence="8" type="ORF">WDS16_08415</name>
</gene>
<organism evidence="8 9">
    <name type="scientific">Rhodococcus sovatensis</name>
    <dbReference type="NCBI Taxonomy" id="1805840"/>
    <lineage>
        <taxon>Bacteria</taxon>
        <taxon>Bacillati</taxon>
        <taxon>Actinomycetota</taxon>
        <taxon>Actinomycetes</taxon>
        <taxon>Mycobacteriales</taxon>
        <taxon>Nocardiaceae</taxon>
        <taxon>Rhodococcus</taxon>
    </lineage>
</organism>
<accession>A0ABZ2PMT2</accession>
<keyword evidence="4 6" id="KW-0472">Membrane</keyword>